<comment type="subcellular location">
    <subcellularLocation>
        <location evidence="1">Cell membrane</location>
        <topology evidence="1">Single-pass type II membrane protein</topology>
    </subcellularLocation>
</comment>
<proteinExistence type="predicted"/>
<dbReference type="PROSITE" id="PS50041">
    <property type="entry name" value="C_TYPE_LECTIN_2"/>
    <property type="match status" value="1"/>
</dbReference>
<comment type="caution">
    <text evidence="4">The sequence shown here is derived from an EMBL/GenBank/DDBJ whole genome shotgun (WGS) entry which is preliminary data.</text>
</comment>
<protein>
    <submittedName>
        <fullName evidence="4">CLC2H protein</fullName>
    </submittedName>
</protein>
<dbReference type="AlphaFoldDB" id="A0A7K9FJA2"/>
<sequence length="135" mass="15183">AFSMTAQAFHPRPPPCFRCPFDWIGYRGKCYYFSEVEGNWTSGQDNCSAFGASLAMLDGVEDLSFVMRYKGTLEHWIGLSRGEKEQPWKWVNNSLFSHLFRIDGGGLCAYVTDGGLSSSRCSTRRSWVCNKAASQ</sequence>
<gene>
    <name evidence="4" type="primary">Clec2h</name>
    <name evidence="4" type="ORF">STEPAR_R05589</name>
</gene>
<dbReference type="Gene3D" id="3.10.100.10">
    <property type="entry name" value="Mannose-Binding Protein A, subunit A"/>
    <property type="match status" value="1"/>
</dbReference>
<evidence type="ECO:0000259" key="3">
    <source>
        <dbReference type="PROSITE" id="PS50041"/>
    </source>
</evidence>
<dbReference type="Proteomes" id="UP000532908">
    <property type="component" value="Unassembled WGS sequence"/>
</dbReference>
<evidence type="ECO:0000313" key="4">
    <source>
        <dbReference type="EMBL" id="NXG89025.1"/>
    </source>
</evidence>
<dbReference type="CDD" id="cd03593">
    <property type="entry name" value="CLECT_NK_receptors_like"/>
    <property type="match status" value="1"/>
</dbReference>
<reference evidence="4 5" key="1">
    <citation type="submission" date="2019-09" db="EMBL/GenBank/DDBJ databases">
        <title>Bird 10,000 Genomes (B10K) Project - Family phase.</title>
        <authorList>
            <person name="Zhang G."/>
        </authorList>
    </citation>
    <scope>NUCLEOTIDE SEQUENCE [LARGE SCALE GENOMIC DNA]</scope>
    <source>
        <strain evidence="4">B10K-DU-001-20</strain>
        <tissue evidence="4">Muscle</tissue>
    </source>
</reference>
<dbReference type="InterPro" id="IPR016187">
    <property type="entry name" value="CTDL_fold"/>
</dbReference>
<feature type="non-terminal residue" evidence="4">
    <location>
        <position position="1"/>
    </location>
</feature>
<dbReference type="GO" id="GO:0005886">
    <property type="term" value="C:plasma membrane"/>
    <property type="evidence" value="ECO:0007669"/>
    <property type="project" value="UniProtKB-SubCell"/>
</dbReference>
<dbReference type="GO" id="GO:0030246">
    <property type="term" value="F:carbohydrate binding"/>
    <property type="evidence" value="ECO:0007669"/>
    <property type="project" value="UniProtKB-KW"/>
</dbReference>
<dbReference type="PANTHER" id="PTHR45710">
    <property type="entry name" value="C-TYPE LECTIN DOMAIN-CONTAINING PROTEIN 180"/>
    <property type="match status" value="1"/>
</dbReference>
<dbReference type="PANTHER" id="PTHR45710:SF35">
    <property type="entry name" value="C-TYPE LECTIN DOMAIN FAMILY 2 MEMBER D"/>
    <property type="match status" value="1"/>
</dbReference>
<dbReference type="InterPro" id="IPR033992">
    <property type="entry name" value="NKR-like_CTLD"/>
</dbReference>
<evidence type="ECO:0000313" key="5">
    <source>
        <dbReference type="Proteomes" id="UP000532908"/>
    </source>
</evidence>
<evidence type="ECO:0000256" key="1">
    <source>
        <dbReference type="ARBA" id="ARBA00004401"/>
    </source>
</evidence>
<name>A0A7K9FJA2_STEPR</name>
<organism evidence="4 5">
    <name type="scientific">Stercorarius parasiticus</name>
    <name type="common">Parasitic jaeger</name>
    <name type="synonym">Arctic skua</name>
    <dbReference type="NCBI Taxonomy" id="54059"/>
    <lineage>
        <taxon>Eukaryota</taxon>
        <taxon>Metazoa</taxon>
        <taxon>Chordata</taxon>
        <taxon>Craniata</taxon>
        <taxon>Vertebrata</taxon>
        <taxon>Euteleostomi</taxon>
        <taxon>Archelosauria</taxon>
        <taxon>Archosauria</taxon>
        <taxon>Dinosauria</taxon>
        <taxon>Saurischia</taxon>
        <taxon>Theropoda</taxon>
        <taxon>Coelurosauria</taxon>
        <taxon>Aves</taxon>
        <taxon>Neognathae</taxon>
        <taxon>Neoaves</taxon>
        <taxon>Charadriiformes</taxon>
        <taxon>Stercorariidae</taxon>
        <taxon>Stercorarius</taxon>
    </lineage>
</organism>
<keyword evidence="2" id="KW-0430">Lectin</keyword>
<dbReference type="InterPro" id="IPR016186">
    <property type="entry name" value="C-type_lectin-like/link_sf"/>
</dbReference>
<dbReference type="InterPro" id="IPR050828">
    <property type="entry name" value="C-type_lectin/matrix_domain"/>
</dbReference>
<accession>A0A7K9FJA2</accession>
<dbReference type="SMART" id="SM00034">
    <property type="entry name" value="CLECT"/>
    <property type="match status" value="1"/>
</dbReference>
<keyword evidence="5" id="KW-1185">Reference proteome</keyword>
<dbReference type="EMBL" id="VWZL01003661">
    <property type="protein sequence ID" value="NXG89025.1"/>
    <property type="molecule type" value="Genomic_DNA"/>
</dbReference>
<feature type="non-terminal residue" evidence="4">
    <location>
        <position position="135"/>
    </location>
</feature>
<dbReference type="SUPFAM" id="SSF56436">
    <property type="entry name" value="C-type lectin-like"/>
    <property type="match status" value="1"/>
</dbReference>
<evidence type="ECO:0000256" key="2">
    <source>
        <dbReference type="ARBA" id="ARBA00022734"/>
    </source>
</evidence>
<feature type="domain" description="C-type lectin" evidence="3">
    <location>
        <begin position="26"/>
        <end position="130"/>
    </location>
</feature>
<dbReference type="Pfam" id="PF00059">
    <property type="entry name" value="Lectin_C"/>
    <property type="match status" value="1"/>
</dbReference>
<dbReference type="InterPro" id="IPR001304">
    <property type="entry name" value="C-type_lectin-like"/>
</dbReference>